<sequence length="177" mass="20314">MIRRNEVMEIFLINRKTWKFSPLHFSIDNNQGQALYRPEYTLTKHGNYTTGFVLKEITSGRLVGQASKVKPTKPDHQVQTSTGFSFRLYKHGFSRAIDLPGFTIQGDLWILNFRLIQNADGQVLADIGHSLQFIKDSIQVSLYNQAYRDFVLTLVADVLYFNADGYLKPDLNNSNSY</sequence>
<gene>
    <name evidence="1" type="ORF">HMPREF1557_01896</name>
</gene>
<comment type="caution">
    <text evidence="1">The sequence shown here is derived from an EMBL/GenBank/DDBJ whole genome shotgun (WGS) entry which is preliminary data.</text>
</comment>
<evidence type="ECO:0000313" key="1">
    <source>
        <dbReference type="EMBL" id="ERJ74084.1"/>
    </source>
</evidence>
<dbReference type="SUPFAM" id="SSF54518">
    <property type="entry name" value="Tubby C-terminal domain-like"/>
    <property type="match status" value="1"/>
</dbReference>
<dbReference type="HOGENOM" id="CLU_1517142_0_0_9"/>
<name>U2KAA4_9STRE</name>
<organism evidence="1 2">
    <name type="scientific">Streptococcus sobrinus W1703</name>
    <dbReference type="NCBI Taxonomy" id="1227275"/>
    <lineage>
        <taxon>Bacteria</taxon>
        <taxon>Bacillati</taxon>
        <taxon>Bacillota</taxon>
        <taxon>Bacilli</taxon>
        <taxon>Lactobacillales</taxon>
        <taxon>Streptococcaceae</taxon>
        <taxon>Streptococcus</taxon>
    </lineage>
</organism>
<reference evidence="1 2" key="1">
    <citation type="submission" date="2013-06" db="EMBL/GenBank/DDBJ databases">
        <authorList>
            <person name="Weinstock G."/>
            <person name="Sodergren E."/>
            <person name="Lobos E.A."/>
            <person name="Fulton L."/>
            <person name="Fulton R."/>
            <person name="Courtney L."/>
            <person name="Fronick C."/>
            <person name="O'Laughlin M."/>
            <person name="Godfrey J."/>
            <person name="Wilson R.M."/>
            <person name="Miner T."/>
            <person name="Farmer C."/>
            <person name="Delehaunty K."/>
            <person name="Cordes M."/>
            <person name="Minx P."/>
            <person name="Tomlinson C."/>
            <person name="Chen J."/>
            <person name="Wollam A."/>
            <person name="Pepin K.H."/>
            <person name="Bhonagiri V."/>
            <person name="Zhang X."/>
            <person name="Warren W."/>
            <person name="Mitreva M."/>
            <person name="Mardis E.R."/>
            <person name="Wilson R.K."/>
        </authorList>
    </citation>
    <scope>NUCLEOTIDE SEQUENCE [LARGE SCALE GENOMIC DNA]</scope>
    <source>
        <strain evidence="1 2">W1703</strain>
    </source>
</reference>
<evidence type="ECO:0000313" key="2">
    <source>
        <dbReference type="Proteomes" id="UP000016617"/>
    </source>
</evidence>
<dbReference type="AlphaFoldDB" id="U2KAA4"/>
<protein>
    <submittedName>
        <fullName evidence="1">Uncharacterized protein</fullName>
    </submittedName>
</protein>
<dbReference type="InterPro" id="IPR025659">
    <property type="entry name" value="Tubby-like_C"/>
</dbReference>
<proteinExistence type="predicted"/>
<dbReference type="Proteomes" id="UP000016617">
    <property type="component" value="Unassembled WGS sequence"/>
</dbReference>
<accession>U2KAA4</accession>
<dbReference type="PATRIC" id="fig|1227275.3.peg.1704"/>
<dbReference type="EMBL" id="AWVA01000113">
    <property type="protein sequence ID" value="ERJ74084.1"/>
    <property type="molecule type" value="Genomic_DNA"/>
</dbReference>